<organism evidence="1 2">
    <name type="scientific">Araneus ventricosus</name>
    <name type="common">Orbweaver spider</name>
    <name type="synonym">Epeira ventricosa</name>
    <dbReference type="NCBI Taxonomy" id="182803"/>
    <lineage>
        <taxon>Eukaryota</taxon>
        <taxon>Metazoa</taxon>
        <taxon>Ecdysozoa</taxon>
        <taxon>Arthropoda</taxon>
        <taxon>Chelicerata</taxon>
        <taxon>Arachnida</taxon>
        <taxon>Araneae</taxon>
        <taxon>Araneomorphae</taxon>
        <taxon>Entelegynae</taxon>
        <taxon>Araneoidea</taxon>
        <taxon>Araneidae</taxon>
        <taxon>Araneus</taxon>
    </lineage>
</organism>
<evidence type="ECO:0000313" key="2">
    <source>
        <dbReference type="Proteomes" id="UP000499080"/>
    </source>
</evidence>
<reference evidence="1 2" key="1">
    <citation type="journal article" date="2019" name="Sci. Rep.">
        <title>Orb-weaving spider Araneus ventricosus genome elucidates the spidroin gene catalogue.</title>
        <authorList>
            <person name="Kono N."/>
            <person name="Nakamura H."/>
            <person name="Ohtoshi R."/>
            <person name="Moran D.A.P."/>
            <person name="Shinohara A."/>
            <person name="Yoshida Y."/>
            <person name="Fujiwara M."/>
            <person name="Mori M."/>
            <person name="Tomita M."/>
            <person name="Arakawa K."/>
        </authorList>
    </citation>
    <scope>NUCLEOTIDE SEQUENCE [LARGE SCALE GENOMIC DNA]</scope>
</reference>
<sequence>MANVPYRVSLSLSSTSEIAPTQLGVMDDDASLDGKLFRCISSHLDVSPNTRSQQGQVHEIPYKTHPLPSINNEAFYLSSRFLLFCWERRPEVKKEAEQSLIPGSIVVHYSGLNLNDREITEVEGKGKDTWSATFAIDVLRAISFFAPLKCSCGAIGSEERD</sequence>
<dbReference type="EMBL" id="BGPR01021572">
    <property type="protein sequence ID" value="GBN87001.1"/>
    <property type="molecule type" value="Genomic_DNA"/>
</dbReference>
<keyword evidence="2" id="KW-1185">Reference proteome</keyword>
<gene>
    <name evidence="1" type="ORF">AVEN_145049_1</name>
</gene>
<dbReference type="Proteomes" id="UP000499080">
    <property type="component" value="Unassembled WGS sequence"/>
</dbReference>
<name>A0A4Y2SGH1_ARAVE</name>
<evidence type="ECO:0000313" key="1">
    <source>
        <dbReference type="EMBL" id="GBN87001.1"/>
    </source>
</evidence>
<proteinExistence type="predicted"/>
<accession>A0A4Y2SGH1</accession>
<comment type="caution">
    <text evidence="1">The sequence shown here is derived from an EMBL/GenBank/DDBJ whole genome shotgun (WGS) entry which is preliminary data.</text>
</comment>
<protein>
    <submittedName>
        <fullName evidence="1">Uncharacterized protein</fullName>
    </submittedName>
</protein>
<dbReference type="AlphaFoldDB" id="A0A4Y2SGH1"/>